<organism evidence="1">
    <name type="scientific">Caldithrix abyssi</name>
    <dbReference type="NCBI Taxonomy" id="187145"/>
    <lineage>
        <taxon>Bacteria</taxon>
        <taxon>Pseudomonadati</taxon>
        <taxon>Calditrichota</taxon>
        <taxon>Calditrichia</taxon>
        <taxon>Calditrichales</taxon>
        <taxon>Calditrichaceae</taxon>
        <taxon>Caldithrix</taxon>
    </lineage>
</organism>
<reference evidence="1" key="1">
    <citation type="journal article" date="2020" name="mSystems">
        <title>Genome- and Community-Level Interaction Insights into Carbon Utilization and Element Cycling Functions of Hydrothermarchaeota in Hydrothermal Sediment.</title>
        <authorList>
            <person name="Zhou Z."/>
            <person name="Liu Y."/>
            <person name="Xu W."/>
            <person name="Pan J."/>
            <person name="Luo Z.H."/>
            <person name="Li M."/>
        </authorList>
    </citation>
    <scope>NUCLEOTIDE SEQUENCE [LARGE SCALE GENOMIC DNA]</scope>
    <source>
        <strain evidence="1">HyVt-527</strain>
    </source>
</reference>
<dbReference type="SUPFAM" id="SSF56059">
    <property type="entry name" value="Glutathione synthetase ATP-binding domain-like"/>
    <property type="match status" value="1"/>
</dbReference>
<evidence type="ECO:0008006" key="2">
    <source>
        <dbReference type="Google" id="ProtNLM"/>
    </source>
</evidence>
<dbReference type="EMBL" id="DROD01000447">
    <property type="protein sequence ID" value="HHJ52855.1"/>
    <property type="molecule type" value="Genomic_DNA"/>
</dbReference>
<name>A0A7V5PQ54_CALAY</name>
<dbReference type="Pfam" id="PF13549">
    <property type="entry name" value="ATP-grasp_5"/>
    <property type="match status" value="1"/>
</dbReference>
<gene>
    <name evidence="1" type="ORF">ENJ89_06645</name>
</gene>
<proteinExistence type="predicted"/>
<comment type="caution">
    <text evidence="1">The sequence shown here is derived from an EMBL/GenBank/DDBJ whole genome shotgun (WGS) entry which is preliminary data.</text>
</comment>
<sequence length="63" mass="7182">MLDGFRGQPGIDRSRFARLMVNFGRLLHHHPEISEMDLNPLVWSAEQNQAVVVDARATIRQAI</sequence>
<dbReference type="AlphaFoldDB" id="A0A7V5PQ54"/>
<dbReference type="Proteomes" id="UP000886124">
    <property type="component" value="Unassembled WGS sequence"/>
</dbReference>
<evidence type="ECO:0000313" key="1">
    <source>
        <dbReference type="EMBL" id="HHJ52855.1"/>
    </source>
</evidence>
<dbReference type="Gene3D" id="3.30.470.20">
    <property type="entry name" value="ATP-grasp fold, B domain"/>
    <property type="match status" value="1"/>
</dbReference>
<accession>A0A7V5PQ54</accession>
<protein>
    <recommendedName>
        <fullName evidence="2">Acetyl-CoA synthetase</fullName>
    </recommendedName>
</protein>